<feature type="compositionally biased region" description="Pro residues" evidence="4">
    <location>
        <begin position="7"/>
        <end position="24"/>
    </location>
</feature>
<comment type="function">
    <text evidence="3">Nucleoside triphosphate pyrophosphatase. May have a dual role in cell division arrest and in preventing the incorporation of modified nucleotides into cellular nucleic acids.</text>
</comment>
<evidence type="ECO:0000256" key="3">
    <source>
        <dbReference type="HAMAP-Rule" id="MF_00528"/>
    </source>
</evidence>
<dbReference type="EC" id="3.6.1.9" evidence="3"/>
<comment type="cofactor">
    <cofactor evidence="1 3">
        <name>a divalent metal cation</name>
        <dbReference type="ChEBI" id="CHEBI:60240"/>
    </cofactor>
</comment>
<gene>
    <name evidence="5" type="ORF">GCM10009716_14710</name>
</gene>
<feature type="active site" description="Proton acceptor" evidence="3">
    <location>
        <position position="97"/>
    </location>
</feature>
<organism evidence="5 6">
    <name type="scientific">Streptomyces sodiiphilus</name>
    <dbReference type="NCBI Taxonomy" id="226217"/>
    <lineage>
        <taxon>Bacteria</taxon>
        <taxon>Bacillati</taxon>
        <taxon>Actinomycetota</taxon>
        <taxon>Actinomycetes</taxon>
        <taxon>Kitasatosporales</taxon>
        <taxon>Streptomycetaceae</taxon>
        <taxon>Streptomyces</taxon>
    </lineage>
</organism>
<evidence type="ECO:0000313" key="5">
    <source>
        <dbReference type="EMBL" id="GAA1905850.1"/>
    </source>
</evidence>
<dbReference type="PANTHER" id="PTHR43213:SF5">
    <property type="entry name" value="BIFUNCTIONAL DTTP_UTP PYROPHOSPHATASE_METHYLTRANSFERASE PROTEIN-RELATED"/>
    <property type="match status" value="1"/>
</dbReference>
<comment type="similarity">
    <text evidence="3">Belongs to the Maf family.</text>
</comment>
<comment type="caution">
    <text evidence="3">Lacks conserved residue(s) required for the propagation of feature annotation.</text>
</comment>
<name>A0ABP5A7J8_9ACTN</name>
<dbReference type="Gene3D" id="3.90.950.10">
    <property type="match status" value="1"/>
</dbReference>
<keyword evidence="3" id="KW-0963">Cytoplasm</keyword>
<keyword evidence="3" id="KW-0546">Nucleotide metabolism</keyword>
<comment type="catalytic activity">
    <reaction evidence="3">
        <text>a 2'-deoxyribonucleoside 5'-triphosphate + H2O = a 2'-deoxyribonucleoside 5'-phosphate + diphosphate + H(+)</text>
        <dbReference type="Rhea" id="RHEA:44644"/>
        <dbReference type="ChEBI" id="CHEBI:15377"/>
        <dbReference type="ChEBI" id="CHEBI:15378"/>
        <dbReference type="ChEBI" id="CHEBI:33019"/>
        <dbReference type="ChEBI" id="CHEBI:61560"/>
        <dbReference type="ChEBI" id="CHEBI:65317"/>
        <dbReference type="EC" id="3.6.1.9"/>
    </reaction>
</comment>
<keyword evidence="2 3" id="KW-0378">Hydrolase</keyword>
<dbReference type="PIRSF" id="PIRSF006305">
    <property type="entry name" value="Maf"/>
    <property type="match status" value="1"/>
</dbReference>
<feature type="region of interest" description="Disordered" evidence="4">
    <location>
        <begin position="1"/>
        <end position="28"/>
    </location>
</feature>
<dbReference type="InterPro" id="IPR003697">
    <property type="entry name" value="Maf-like"/>
</dbReference>
<dbReference type="EMBL" id="BAAAMJ010000010">
    <property type="protein sequence ID" value="GAA1905850.1"/>
    <property type="molecule type" value="Genomic_DNA"/>
</dbReference>
<reference evidence="6" key="1">
    <citation type="journal article" date="2019" name="Int. J. Syst. Evol. Microbiol.">
        <title>The Global Catalogue of Microorganisms (GCM) 10K type strain sequencing project: providing services to taxonomists for standard genome sequencing and annotation.</title>
        <authorList>
            <consortium name="The Broad Institute Genomics Platform"/>
            <consortium name="The Broad Institute Genome Sequencing Center for Infectious Disease"/>
            <person name="Wu L."/>
            <person name="Ma J."/>
        </authorList>
    </citation>
    <scope>NUCLEOTIDE SEQUENCE [LARGE SCALE GENOMIC DNA]</scope>
    <source>
        <strain evidence="6">JCM 13581</strain>
    </source>
</reference>
<dbReference type="NCBIfam" id="TIGR00172">
    <property type="entry name" value="maf"/>
    <property type="match status" value="1"/>
</dbReference>
<dbReference type="InterPro" id="IPR029001">
    <property type="entry name" value="ITPase-like_fam"/>
</dbReference>
<dbReference type="HAMAP" id="MF_00528">
    <property type="entry name" value="Maf"/>
    <property type="match status" value="1"/>
</dbReference>
<protein>
    <recommendedName>
        <fullName evidence="3">Nucleoside triphosphate pyrophosphatase</fullName>
        <ecNumber evidence="3">3.6.1.9</ecNumber>
    </recommendedName>
    <alternativeName>
        <fullName evidence="3">Nucleotide pyrophosphatase</fullName>
        <shortName evidence="3">Nucleotide PPase</shortName>
    </alternativeName>
</protein>
<dbReference type="CDD" id="cd00555">
    <property type="entry name" value="Maf"/>
    <property type="match status" value="1"/>
</dbReference>
<dbReference type="Proteomes" id="UP001501303">
    <property type="component" value="Unassembled WGS sequence"/>
</dbReference>
<keyword evidence="6" id="KW-1185">Reference proteome</keyword>
<evidence type="ECO:0000256" key="4">
    <source>
        <dbReference type="SAM" id="MobiDB-lite"/>
    </source>
</evidence>
<sequence>MTASGPSAPPPASARPPASSPVPSGPTRRLVLASRSPARLGLLRQAGFAPEVLVSGVDEDALSAPTPGELARLLAEAKATTVAGRPEAAGALVVGCDSVLELDGRPLGKPAGAREAIERWKAMRGRSGVLETGHCVIDTADGRRVSATASTTVRFGEPSDAEIAAYVATGEPLHVAGAFTLDGRSAPFIEEISGDHGNVIGLSLPLLRRLLARLDVPITDLWA</sequence>
<evidence type="ECO:0000256" key="2">
    <source>
        <dbReference type="ARBA" id="ARBA00022801"/>
    </source>
</evidence>
<dbReference type="Pfam" id="PF02545">
    <property type="entry name" value="Maf"/>
    <property type="match status" value="1"/>
</dbReference>
<proteinExistence type="inferred from homology"/>
<evidence type="ECO:0000313" key="6">
    <source>
        <dbReference type="Proteomes" id="UP001501303"/>
    </source>
</evidence>
<accession>A0ABP5A7J8</accession>
<evidence type="ECO:0000256" key="1">
    <source>
        <dbReference type="ARBA" id="ARBA00001968"/>
    </source>
</evidence>
<comment type="catalytic activity">
    <reaction evidence="3">
        <text>a ribonucleoside 5'-triphosphate + H2O = a ribonucleoside 5'-phosphate + diphosphate + H(+)</text>
        <dbReference type="Rhea" id="RHEA:23996"/>
        <dbReference type="ChEBI" id="CHEBI:15377"/>
        <dbReference type="ChEBI" id="CHEBI:15378"/>
        <dbReference type="ChEBI" id="CHEBI:33019"/>
        <dbReference type="ChEBI" id="CHEBI:58043"/>
        <dbReference type="ChEBI" id="CHEBI:61557"/>
        <dbReference type="EC" id="3.6.1.9"/>
    </reaction>
</comment>
<dbReference type="PANTHER" id="PTHR43213">
    <property type="entry name" value="BIFUNCTIONAL DTTP/UTP PYROPHOSPHATASE/METHYLTRANSFERASE PROTEIN-RELATED"/>
    <property type="match status" value="1"/>
</dbReference>
<comment type="subcellular location">
    <subcellularLocation>
        <location evidence="3">Cytoplasm</location>
    </subcellularLocation>
</comment>
<dbReference type="RefSeq" id="WP_344259705.1">
    <property type="nucleotide sequence ID" value="NZ_BAAAMJ010000010.1"/>
</dbReference>
<dbReference type="SUPFAM" id="SSF52972">
    <property type="entry name" value="ITPase-like"/>
    <property type="match status" value="1"/>
</dbReference>
<comment type="caution">
    <text evidence="5">The sequence shown here is derived from an EMBL/GenBank/DDBJ whole genome shotgun (WGS) entry which is preliminary data.</text>
</comment>